<keyword evidence="3" id="KW-1185">Reference proteome</keyword>
<feature type="domain" description="Peptidase S24/S26A/S26B/S26C" evidence="1">
    <location>
        <begin position="161"/>
        <end position="249"/>
    </location>
</feature>
<dbReference type="InterPro" id="IPR036286">
    <property type="entry name" value="LexA/Signal_pep-like_sf"/>
</dbReference>
<evidence type="ECO:0000259" key="1">
    <source>
        <dbReference type="Pfam" id="PF00717"/>
    </source>
</evidence>
<organism evidence="2 3">
    <name type="scientific">Neorhizobium lilium</name>
    <dbReference type="NCBI Taxonomy" id="2503024"/>
    <lineage>
        <taxon>Bacteria</taxon>
        <taxon>Pseudomonadati</taxon>
        <taxon>Pseudomonadota</taxon>
        <taxon>Alphaproteobacteria</taxon>
        <taxon>Hyphomicrobiales</taxon>
        <taxon>Rhizobiaceae</taxon>
        <taxon>Rhizobium/Agrobacterium group</taxon>
        <taxon>Neorhizobium</taxon>
    </lineage>
</organism>
<sequence>MKLDARLARTIPARLKKFTPHWSELDETRHQVCGKAVILVELVGGREKAAALLDVSDNTIDNHRKGIGDVSHTAFRQLTEKAGLPQACLYFRWSVENGELLFADGQGNVYRDPAELDRPQAQAPKDEPTLVYVRDRETPLRPAGLAEEDDFIHLSVPLDYLGRLQVDPRDLLAMVATDHGMAPEVEEEALLLVDTADRELSDGCLYVLNAGNGAIIRRVRHLPKGSLELLSGDSERYPPQRIKKTAIPGLGVVGRLRSHSRGV</sequence>
<accession>A0A444LGP6</accession>
<dbReference type="InterPro" id="IPR039418">
    <property type="entry name" value="LexA-like"/>
</dbReference>
<protein>
    <submittedName>
        <fullName evidence="2">S24 family peptidase</fullName>
    </submittedName>
</protein>
<gene>
    <name evidence="2" type="ORF">EPK99_16510</name>
</gene>
<dbReference type="OrthoDB" id="528805at2"/>
<dbReference type="AlphaFoldDB" id="A0A444LGP6"/>
<reference evidence="2 3" key="1">
    <citation type="submission" date="2019-01" db="EMBL/GenBank/DDBJ databases">
        <title>The draft genome of Rhizobium sp. 24NR.</title>
        <authorList>
            <person name="Liu L."/>
            <person name="Liang L."/>
            <person name="Shi S."/>
            <person name="Xu L."/>
            <person name="Wang X."/>
            <person name="Li L."/>
            <person name="Zhang X."/>
        </authorList>
    </citation>
    <scope>NUCLEOTIDE SEQUENCE [LARGE SCALE GENOMIC DNA]</scope>
    <source>
        <strain evidence="2 3">24NR</strain>
    </source>
</reference>
<proteinExistence type="predicted"/>
<dbReference type="Gene3D" id="2.10.109.10">
    <property type="entry name" value="Umud Fragment, subunit A"/>
    <property type="match status" value="1"/>
</dbReference>
<dbReference type="RefSeq" id="WP_128444153.1">
    <property type="nucleotide sequence ID" value="NZ_SBIP01000003.1"/>
</dbReference>
<dbReference type="InterPro" id="IPR015927">
    <property type="entry name" value="Peptidase_S24_S26A/B/C"/>
</dbReference>
<evidence type="ECO:0000313" key="3">
    <source>
        <dbReference type="Proteomes" id="UP000287687"/>
    </source>
</evidence>
<dbReference type="Proteomes" id="UP000287687">
    <property type="component" value="Unassembled WGS sequence"/>
</dbReference>
<dbReference type="SUPFAM" id="SSF51306">
    <property type="entry name" value="LexA/Signal peptidase"/>
    <property type="match status" value="1"/>
</dbReference>
<comment type="caution">
    <text evidence="2">The sequence shown here is derived from an EMBL/GenBank/DDBJ whole genome shotgun (WGS) entry which is preliminary data.</text>
</comment>
<name>A0A444LGP6_9HYPH</name>
<dbReference type="Pfam" id="PF00717">
    <property type="entry name" value="Peptidase_S24"/>
    <property type="match status" value="1"/>
</dbReference>
<dbReference type="EMBL" id="SBIP01000003">
    <property type="protein sequence ID" value="RWX77240.1"/>
    <property type="molecule type" value="Genomic_DNA"/>
</dbReference>
<dbReference type="CDD" id="cd06529">
    <property type="entry name" value="S24_LexA-like"/>
    <property type="match status" value="1"/>
</dbReference>
<evidence type="ECO:0000313" key="2">
    <source>
        <dbReference type="EMBL" id="RWX77240.1"/>
    </source>
</evidence>